<dbReference type="RefSeq" id="WP_114646215.1">
    <property type="nucleotide sequence ID" value="NZ_QQNH01000015.1"/>
</dbReference>
<accession>A0A369W394</accession>
<dbReference type="AlphaFoldDB" id="A0A369W394"/>
<evidence type="ECO:0000313" key="1">
    <source>
        <dbReference type="EMBL" id="RDE08519.1"/>
    </source>
</evidence>
<dbReference type="Gene3D" id="3.30.160.150">
    <property type="entry name" value="Lipoprotein like domain"/>
    <property type="match status" value="1"/>
</dbReference>
<reference evidence="2" key="1">
    <citation type="submission" date="2018-07" db="EMBL/GenBank/DDBJ databases">
        <authorList>
            <person name="Liu B.-T."/>
            <person name="Du Z."/>
        </authorList>
    </citation>
    <scope>NUCLEOTIDE SEQUENCE [LARGE SCALE GENOMIC DNA]</scope>
    <source>
        <strain evidence="2">XYN52</strain>
    </source>
</reference>
<evidence type="ECO:0000313" key="2">
    <source>
        <dbReference type="Proteomes" id="UP000253759"/>
    </source>
</evidence>
<sequence length="173" mass="17847">MWLPSFNAIGGARALRALALAVALGAGLAVSACTLTPVYGDAAAAQQALELRHAAPNDRLEQVFYRALALRVPSGSADTVPEVSVSVSASTSRIGLTTIASPVRDHQVVARAAYTVTRDGETIASGTHTATAGYQTTGQLVADNQARDAAIERAVQQAAQSVRLELLGRLGTP</sequence>
<dbReference type="OrthoDB" id="7950865at2"/>
<evidence type="ECO:0008006" key="3">
    <source>
        <dbReference type="Google" id="ProtNLM"/>
    </source>
</evidence>
<dbReference type="EMBL" id="QQNH01000015">
    <property type="protein sequence ID" value="RDE08519.1"/>
    <property type="molecule type" value="Genomic_DNA"/>
</dbReference>
<proteinExistence type="predicted"/>
<dbReference type="Proteomes" id="UP000253759">
    <property type="component" value="Unassembled WGS sequence"/>
</dbReference>
<protein>
    <recommendedName>
        <fullName evidence="3">LPS-assembly lipoprotein</fullName>
    </recommendedName>
</protein>
<keyword evidence="2" id="KW-1185">Reference proteome</keyword>
<organism evidence="1 2">
    <name type="scientific">Pelagibacterium lacus</name>
    <dbReference type="NCBI Taxonomy" id="2282655"/>
    <lineage>
        <taxon>Bacteria</taxon>
        <taxon>Pseudomonadati</taxon>
        <taxon>Pseudomonadota</taxon>
        <taxon>Alphaproteobacteria</taxon>
        <taxon>Hyphomicrobiales</taxon>
        <taxon>Devosiaceae</taxon>
        <taxon>Pelagibacterium</taxon>
    </lineage>
</organism>
<gene>
    <name evidence="1" type="ORF">DVH29_10925</name>
</gene>
<comment type="caution">
    <text evidence="1">The sequence shown here is derived from an EMBL/GenBank/DDBJ whole genome shotgun (WGS) entry which is preliminary data.</text>
</comment>
<name>A0A369W394_9HYPH</name>